<dbReference type="Proteomes" id="UP000444980">
    <property type="component" value="Unassembled WGS sequence"/>
</dbReference>
<reference evidence="7" key="1">
    <citation type="submission" date="2019-06" db="EMBL/GenBank/DDBJ databases">
        <title>Gordonia isolated from sludge of a wastewater treatment plant.</title>
        <authorList>
            <person name="Tamura T."/>
            <person name="Aoyama K."/>
            <person name="Kang Y."/>
            <person name="Saito S."/>
            <person name="Akiyama N."/>
            <person name="Yazawa K."/>
            <person name="Gonoi T."/>
            <person name="Mikami Y."/>
        </authorList>
    </citation>
    <scope>NUCLEOTIDE SEQUENCE [LARGE SCALE GENOMIC DNA]</scope>
    <source>
        <strain evidence="7">NBRC 107697</strain>
    </source>
</reference>
<evidence type="ECO:0000313" key="7">
    <source>
        <dbReference type="Proteomes" id="UP000444980"/>
    </source>
</evidence>
<proteinExistence type="predicted"/>
<dbReference type="PROSITE" id="PS50977">
    <property type="entry name" value="HTH_TETR_2"/>
    <property type="match status" value="1"/>
</dbReference>
<keyword evidence="3" id="KW-0804">Transcription</keyword>
<dbReference type="RefSeq" id="WP_161927930.1">
    <property type="nucleotide sequence ID" value="NZ_BJOU01000002.1"/>
</dbReference>
<dbReference type="InterPro" id="IPR001647">
    <property type="entry name" value="HTH_TetR"/>
</dbReference>
<evidence type="ECO:0000256" key="3">
    <source>
        <dbReference type="ARBA" id="ARBA00023163"/>
    </source>
</evidence>
<comment type="caution">
    <text evidence="6">The sequence shown here is derived from an EMBL/GenBank/DDBJ whole genome shotgun (WGS) entry which is preliminary data.</text>
</comment>
<dbReference type="InterPro" id="IPR050109">
    <property type="entry name" value="HTH-type_TetR-like_transc_reg"/>
</dbReference>
<sequence>MAQARRNKRGEAQRQELLEAAAQRFAHEPYDQVSLDAIAADAGMSRPSLYYYFGSKRDCYLAVIESWGSQMLITADAAKGLGRDDVVARLLDTYLDFAENSEEAYRTVMGGGLGNDPQVQAFINQWRTRFSELIMHLAGRDAPVTPAIRIQLSGFLGFIEGATLDWLDHRDVPRSDLSALLRDAGKQIMLEHSQA</sequence>
<organism evidence="6 7">
    <name type="scientific">Gordonia crocea</name>
    <dbReference type="NCBI Taxonomy" id="589162"/>
    <lineage>
        <taxon>Bacteria</taxon>
        <taxon>Bacillati</taxon>
        <taxon>Actinomycetota</taxon>
        <taxon>Actinomycetes</taxon>
        <taxon>Mycobacteriales</taxon>
        <taxon>Gordoniaceae</taxon>
        <taxon>Gordonia</taxon>
    </lineage>
</organism>
<name>A0A7I9V069_9ACTN</name>
<dbReference type="PANTHER" id="PTHR30055">
    <property type="entry name" value="HTH-TYPE TRANSCRIPTIONAL REGULATOR RUTR"/>
    <property type="match status" value="1"/>
</dbReference>
<feature type="DNA-binding region" description="H-T-H motif" evidence="4">
    <location>
        <begin position="34"/>
        <end position="53"/>
    </location>
</feature>
<feature type="domain" description="HTH tetR-type" evidence="5">
    <location>
        <begin position="11"/>
        <end position="71"/>
    </location>
</feature>
<dbReference type="AlphaFoldDB" id="A0A7I9V069"/>
<dbReference type="PRINTS" id="PR00455">
    <property type="entry name" value="HTHTETR"/>
</dbReference>
<evidence type="ECO:0000256" key="2">
    <source>
        <dbReference type="ARBA" id="ARBA00023125"/>
    </source>
</evidence>
<evidence type="ECO:0000256" key="4">
    <source>
        <dbReference type="PROSITE-ProRule" id="PRU00335"/>
    </source>
</evidence>
<evidence type="ECO:0000256" key="1">
    <source>
        <dbReference type="ARBA" id="ARBA00023015"/>
    </source>
</evidence>
<dbReference type="Pfam" id="PF21943">
    <property type="entry name" value="TetR_C_46"/>
    <property type="match status" value="1"/>
</dbReference>
<accession>A0A7I9V069</accession>
<protein>
    <submittedName>
        <fullName evidence="6">TetR family transcriptional regulator</fullName>
    </submittedName>
</protein>
<dbReference type="InterPro" id="IPR054129">
    <property type="entry name" value="DesT_TetR_C"/>
</dbReference>
<dbReference type="InterPro" id="IPR009057">
    <property type="entry name" value="Homeodomain-like_sf"/>
</dbReference>
<dbReference type="Pfam" id="PF00440">
    <property type="entry name" value="TetR_N"/>
    <property type="match status" value="1"/>
</dbReference>
<dbReference type="GO" id="GO:0000976">
    <property type="term" value="F:transcription cis-regulatory region binding"/>
    <property type="evidence" value="ECO:0007669"/>
    <property type="project" value="TreeGrafter"/>
</dbReference>
<dbReference type="Gene3D" id="1.10.357.10">
    <property type="entry name" value="Tetracycline Repressor, domain 2"/>
    <property type="match status" value="1"/>
</dbReference>
<keyword evidence="7" id="KW-1185">Reference proteome</keyword>
<dbReference type="PANTHER" id="PTHR30055:SF226">
    <property type="entry name" value="HTH-TYPE TRANSCRIPTIONAL REGULATOR PKSA"/>
    <property type="match status" value="1"/>
</dbReference>
<evidence type="ECO:0000313" key="6">
    <source>
        <dbReference type="EMBL" id="GED98521.1"/>
    </source>
</evidence>
<dbReference type="OrthoDB" id="8479950at2"/>
<keyword evidence="1" id="KW-0805">Transcription regulation</keyword>
<dbReference type="SUPFAM" id="SSF46689">
    <property type="entry name" value="Homeodomain-like"/>
    <property type="match status" value="1"/>
</dbReference>
<dbReference type="EMBL" id="BJOU01000002">
    <property type="protein sequence ID" value="GED98521.1"/>
    <property type="molecule type" value="Genomic_DNA"/>
</dbReference>
<keyword evidence="2 4" id="KW-0238">DNA-binding</keyword>
<evidence type="ECO:0000259" key="5">
    <source>
        <dbReference type="PROSITE" id="PS50977"/>
    </source>
</evidence>
<dbReference type="GO" id="GO:0003700">
    <property type="term" value="F:DNA-binding transcription factor activity"/>
    <property type="evidence" value="ECO:0007669"/>
    <property type="project" value="TreeGrafter"/>
</dbReference>
<gene>
    <name evidence="6" type="ORF">nbrc107697_25600</name>
</gene>